<dbReference type="Pfam" id="PF00313">
    <property type="entry name" value="CSD"/>
    <property type="match status" value="1"/>
</dbReference>
<dbReference type="InterPro" id="IPR011129">
    <property type="entry name" value="CSD"/>
</dbReference>
<feature type="region of interest" description="Disordered" evidence="1">
    <location>
        <begin position="1"/>
        <end position="84"/>
    </location>
</feature>
<evidence type="ECO:0000259" key="2">
    <source>
        <dbReference type="PROSITE" id="PS51857"/>
    </source>
</evidence>
<dbReference type="CDD" id="cd04458">
    <property type="entry name" value="CSP_CDS"/>
    <property type="match status" value="1"/>
</dbReference>
<dbReference type="InterPro" id="IPR012340">
    <property type="entry name" value="NA-bd_OB-fold"/>
</dbReference>
<organism evidence="3 4">
    <name type="scientific">Chitinophaga japonensis</name>
    <name type="common">Flexibacter japonensis</name>
    <dbReference type="NCBI Taxonomy" id="104662"/>
    <lineage>
        <taxon>Bacteria</taxon>
        <taxon>Pseudomonadati</taxon>
        <taxon>Bacteroidota</taxon>
        <taxon>Chitinophagia</taxon>
        <taxon>Chitinophagales</taxon>
        <taxon>Chitinophagaceae</taxon>
        <taxon>Chitinophaga</taxon>
    </lineage>
</organism>
<evidence type="ECO:0000256" key="1">
    <source>
        <dbReference type="SAM" id="MobiDB-lite"/>
    </source>
</evidence>
<protein>
    <submittedName>
        <fullName evidence="3">Cold-shock DNA-binding protein family</fullName>
    </submittedName>
</protein>
<accession>A0A562T5F9</accession>
<dbReference type="PANTHER" id="PTHR11544">
    <property type="entry name" value="COLD SHOCK DOMAIN CONTAINING PROTEINS"/>
    <property type="match status" value="1"/>
</dbReference>
<feature type="domain" description="CSD" evidence="2">
    <location>
        <begin position="87"/>
        <end position="148"/>
    </location>
</feature>
<name>A0A562T5F9_CHIJA</name>
<dbReference type="GO" id="GO:0005829">
    <property type="term" value="C:cytosol"/>
    <property type="evidence" value="ECO:0007669"/>
    <property type="project" value="UniProtKB-ARBA"/>
</dbReference>
<dbReference type="Proteomes" id="UP000316778">
    <property type="component" value="Unassembled WGS sequence"/>
</dbReference>
<feature type="compositionally biased region" description="Basic and acidic residues" evidence="1">
    <location>
        <begin position="20"/>
        <end position="32"/>
    </location>
</feature>
<dbReference type="SUPFAM" id="SSF50249">
    <property type="entry name" value="Nucleic acid-binding proteins"/>
    <property type="match status" value="1"/>
</dbReference>
<proteinExistence type="predicted"/>
<dbReference type="InterPro" id="IPR002059">
    <property type="entry name" value="CSP_DNA-bd"/>
</dbReference>
<dbReference type="PRINTS" id="PR00050">
    <property type="entry name" value="COLDSHOCK"/>
</dbReference>
<keyword evidence="4" id="KW-1185">Reference proteome</keyword>
<dbReference type="Gene3D" id="2.40.50.140">
    <property type="entry name" value="Nucleic acid-binding proteins"/>
    <property type="match status" value="1"/>
</dbReference>
<dbReference type="PROSITE" id="PS51857">
    <property type="entry name" value="CSD_2"/>
    <property type="match status" value="1"/>
</dbReference>
<dbReference type="AlphaFoldDB" id="A0A562T5F9"/>
<keyword evidence="3" id="KW-0238">DNA-binding</keyword>
<evidence type="ECO:0000313" key="3">
    <source>
        <dbReference type="EMBL" id="TWI88769.1"/>
    </source>
</evidence>
<dbReference type="SMART" id="SM00357">
    <property type="entry name" value="CSP"/>
    <property type="match status" value="1"/>
</dbReference>
<gene>
    <name evidence="3" type="ORF">LX66_2855</name>
</gene>
<dbReference type="GO" id="GO:0003677">
    <property type="term" value="F:DNA binding"/>
    <property type="evidence" value="ECO:0007669"/>
    <property type="project" value="UniProtKB-KW"/>
</dbReference>
<sequence length="150" mass="17186">MARSRESVSKKEKEKKKAKQKQEKLEKKEARKGSNKGKSLEDMMAYIDENGNLSSTPPDPTKKKEINPEDIQLGVPRQVEEEPIEGPRKGVVKFFNESKGYGFIIDQQTQESIFVHIRQLTEPIKERDKVTFEVENGQKGLNAVNVQKEK</sequence>
<dbReference type="RefSeq" id="WP_145714576.1">
    <property type="nucleotide sequence ID" value="NZ_BAAAFY010000001.1"/>
</dbReference>
<evidence type="ECO:0000313" key="4">
    <source>
        <dbReference type="Proteomes" id="UP000316778"/>
    </source>
</evidence>
<comment type="caution">
    <text evidence="3">The sequence shown here is derived from an EMBL/GenBank/DDBJ whole genome shotgun (WGS) entry which is preliminary data.</text>
</comment>
<dbReference type="OrthoDB" id="1493235at2"/>
<reference evidence="3 4" key="1">
    <citation type="journal article" date="2013" name="Stand. Genomic Sci.">
        <title>Genomic Encyclopedia of Type Strains, Phase I: The one thousand microbial genomes (KMG-I) project.</title>
        <authorList>
            <person name="Kyrpides N.C."/>
            <person name="Woyke T."/>
            <person name="Eisen J.A."/>
            <person name="Garrity G."/>
            <person name="Lilburn T.G."/>
            <person name="Beck B.J."/>
            <person name="Whitman W.B."/>
            <person name="Hugenholtz P."/>
            <person name="Klenk H.P."/>
        </authorList>
    </citation>
    <scope>NUCLEOTIDE SEQUENCE [LARGE SCALE GENOMIC DNA]</scope>
    <source>
        <strain evidence="3 4">DSM 13484</strain>
    </source>
</reference>
<feature type="compositionally biased region" description="Basic and acidic residues" evidence="1">
    <location>
        <begin position="1"/>
        <end position="12"/>
    </location>
</feature>
<dbReference type="InterPro" id="IPR050181">
    <property type="entry name" value="Cold_shock_domain"/>
</dbReference>
<dbReference type="EMBL" id="VLLG01000003">
    <property type="protein sequence ID" value="TWI88769.1"/>
    <property type="molecule type" value="Genomic_DNA"/>
</dbReference>